<evidence type="ECO:0000313" key="2">
    <source>
        <dbReference type="EMBL" id="REF68559.1"/>
    </source>
</evidence>
<organism evidence="2 3">
    <name type="scientific">Paracoccus versutus</name>
    <name type="common">Thiobacillus versutus</name>
    <dbReference type="NCBI Taxonomy" id="34007"/>
    <lineage>
        <taxon>Bacteria</taxon>
        <taxon>Pseudomonadati</taxon>
        <taxon>Pseudomonadota</taxon>
        <taxon>Alphaproteobacteria</taxon>
        <taxon>Rhodobacterales</taxon>
        <taxon>Paracoccaceae</taxon>
        <taxon>Paracoccus</taxon>
    </lineage>
</organism>
<protein>
    <submittedName>
        <fullName evidence="2">Uncharacterized protein DUF563</fullName>
    </submittedName>
</protein>
<dbReference type="InterPro" id="IPR049625">
    <property type="entry name" value="Glyco_transf_61_cat"/>
</dbReference>
<comment type="caution">
    <text evidence="2">The sequence shown here is derived from an EMBL/GenBank/DDBJ whole genome shotgun (WGS) entry which is preliminary data.</text>
</comment>
<evidence type="ECO:0000259" key="1">
    <source>
        <dbReference type="Pfam" id="PF04577"/>
    </source>
</evidence>
<dbReference type="EMBL" id="QTUJ01000003">
    <property type="protein sequence ID" value="REF68559.1"/>
    <property type="molecule type" value="Genomic_DNA"/>
</dbReference>
<dbReference type="Proteomes" id="UP000256941">
    <property type="component" value="Unassembled WGS sequence"/>
</dbReference>
<dbReference type="AlphaFoldDB" id="A0A3D9XNT9"/>
<reference evidence="2 3" key="1">
    <citation type="submission" date="2018-08" db="EMBL/GenBank/DDBJ databases">
        <title>Genomic Encyclopedia of Archaeal and Bacterial Type Strains, Phase II (KMG-II): from individual species to whole genera.</title>
        <authorList>
            <person name="Goeker M."/>
        </authorList>
    </citation>
    <scope>NUCLEOTIDE SEQUENCE [LARGE SCALE GENOMIC DNA]</scope>
    <source>
        <strain evidence="2 3">DSM 17099</strain>
    </source>
</reference>
<sequence length="356" mass="39818">MPDQGWSRKTITLQDAIVVPPRESRPRTPSGVWKDGDIAEAAIWRGAGRMSLAVEEAPEPVEKLEGHFLFAGMFYGHFGHFITETISRLWAVNNDYDGVLFTPKHPTLTHFKKPHREIFEIFGIKCPTLVIKQPSLVETLTIPGQGFGLGDIAAGTEEFRNFLRETVGKLPANGPEKIYISRTKYIANGGLLAEAILEENLRRSGYVPVFPEQLSWKDQFALYRAARKIISLDTSALHMAGMAADPDKDIAVILRRNNAEHHSMRLQLRGMMGKDPLLINSLVAEYLVPGKKPNHNSWGQVDFREIHATLLEHGYLDADAAWDIPSDEIIQADVAEAERRAKGSLAYTPVTKRFAQ</sequence>
<dbReference type="Pfam" id="PF04577">
    <property type="entry name" value="Glyco_transf_61"/>
    <property type="match status" value="1"/>
</dbReference>
<name>A0A3D9XNT9_PARVE</name>
<accession>A0A3D9XNT9</accession>
<gene>
    <name evidence="2" type="ORF">BDD41_3621</name>
</gene>
<proteinExistence type="predicted"/>
<evidence type="ECO:0000313" key="3">
    <source>
        <dbReference type="Proteomes" id="UP000256941"/>
    </source>
</evidence>
<feature type="domain" description="Glycosyltransferase 61 catalytic" evidence="1">
    <location>
        <begin position="78"/>
        <end position="242"/>
    </location>
</feature>
<dbReference type="GO" id="GO:0016757">
    <property type="term" value="F:glycosyltransferase activity"/>
    <property type="evidence" value="ECO:0007669"/>
    <property type="project" value="InterPro"/>
</dbReference>